<keyword evidence="1" id="KW-0472">Membrane</keyword>
<feature type="transmembrane region" description="Helical" evidence="1">
    <location>
        <begin position="210"/>
        <end position="230"/>
    </location>
</feature>
<name>A0A1I5XLC1_9ACTN</name>
<dbReference type="eggNOG" id="ENOG5031WEA">
    <property type="taxonomic scope" value="Bacteria"/>
</dbReference>
<keyword evidence="3" id="KW-1185">Reference proteome</keyword>
<feature type="transmembrane region" description="Helical" evidence="1">
    <location>
        <begin position="237"/>
        <end position="261"/>
    </location>
</feature>
<accession>A0A1I5XLC1</accession>
<dbReference type="AlphaFoldDB" id="A0A1I5XLC1"/>
<evidence type="ECO:0000256" key="1">
    <source>
        <dbReference type="SAM" id="Phobius"/>
    </source>
</evidence>
<keyword evidence="1" id="KW-1133">Transmembrane helix</keyword>
<proteinExistence type="predicted"/>
<dbReference type="Proteomes" id="UP000183413">
    <property type="component" value="Unassembled WGS sequence"/>
</dbReference>
<evidence type="ECO:0000313" key="3">
    <source>
        <dbReference type="Proteomes" id="UP000183413"/>
    </source>
</evidence>
<sequence>MPSKLIGLRTVAGRVRGLAALALVALAVLSTTTGVAVGHARDGLRTLGDREGPMVLATGDMYLALSDMDAQVTNVLLTGDEEGWLCDPEASDCERGTQRYVYDIRREDAQRAGLQAARLAKDDPVRLRTVQAVLDGLHAYDQNVQAAMQAARSPKAMAEPPPEAVRRYRAATALMTEDLLPKARNLTLDGAADVDAAYEDEHSAVLAGRFRVIGAGLALLAALAGLQVYLARRFRRLVSLPLAAALAGALALTVAGASLLATEADRLRAAKSAGFDPVLDLTRLRAIGQGMDTDRSRRLIDPAGAVRYDQMYLEKAQTIRYVKGATGMDAYDRALDRPVARDGAAAAYRVYQDHDRAVRDLAERGDRVAAAHAHLDPRWTALPHPAFRTYHQRLDALISRHEFLLIRAVARGDRAAEPWTWLPAAGALAIAALIAAGVWPRLSEYR</sequence>
<evidence type="ECO:0000313" key="2">
    <source>
        <dbReference type="EMBL" id="SFQ32771.1"/>
    </source>
</evidence>
<dbReference type="STRING" id="1993.SAMN04489713_12779"/>
<dbReference type="RefSeq" id="WP_075024715.1">
    <property type="nucleotide sequence ID" value="NZ_FOVH01000027.1"/>
</dbReference>
<feature type="transmembrane region" description="Helical" evidence="1">
    <location>
        <begin position="419"/>
        <end position="439"/>
    </location>
</feature>
<gene>
    <name evidence="2" type="ORF">SAMN04489713_12779</name>
</gene>
<reference evidence="2 3" key="1">
    <citation type="submission" date="2016-10" db="EMBL/GenBank/DDBJ databases">
        <authorList>
            <person name="de Groot N.N."/>
        </authorList>
    </citation>
    <scope>NUCLEOTIDE SEQUENCE [LARGE SCALE GENOMIC DNA]</scope>
    <source>
        <strain evidence="2 3">DSM 43067</strain>
    </source>
</reference>
<dbReference type="InParanoid" id="A0A1I5XLC1"/>
<dbReference type="EMBL" id="FOVH01000027">
    <property type="protein sequence ID" value="SFQ32771.1"/>
    <property type="molecule type" value="Genomic_DNA"/>
</dbReference>
<protein>
    <submittedName>
        <fullName evidence="2">Uncharacterized protein</fullName>
    </submittedName>
</protein>
<keyword evidence="1" id="KW-0812">Transmembrane</keyword>
<organism evidence="2 3">
    <name type="scientific">Actinomadura madurae</name>
    <dbReference type="NCBI Taxonomy" id="1993"/>
    <lineage>
        <taxon>Bacteria</taxon>
        <taxon>Bacillati</taxon>
        <taxon>Actinomycetota</taxon>
        <taxon>Actinomycetes</taxon>
        <taxon>Streptosporangiales</taxon>
        <taxon>Thermomonosporaceae</taxon>
        <taxon>Actinomadura</taxon>
    </lineage>
</organism>